<evidence type="ECO:0000259" key="2">
    <source>
        <dbReference type="SMART" id="SM00460"/>
    </source>
</evidence>
<dbReference type="Proteomes" id="UP000445000">
    <property type="component" value="Unassembled WGS sequence"/>
</dbReference>
<feature type="transmembrane region" description="Helical" evidence="1">
    <location>
        <begin position="114"/>
        <end position="131"/>
    </location>
</feature>
<name>A0A829YNJ2_9GAMM</name>
<reference evidence="4" key="1">
    <citation type="submission" date="2020-01" db="EMBL/GenBank/DDBJ databases">
        <title>'Steroidobacter agaridevorans' sp. nov., agar-degrading bacteria isolated from rhizosphere soils.</title>
        <authorList>
            <person name="Ikenaga M."/>
            <person name="Kataoka M."/>
            <person name="Murouchi A."/>
            <person name="Katsuragi S."/>
            <person name="Sakai M."/>
        </authorList>
    </citation>
    <scope>NUCLEOTIDE SEQUENCE [LARGE SCALE GENOMIC DNA]</scope>
    <source>
        <strain evidence="4">YU21-B</strain>
    </source>
</reference>
<dbReference type="InterPro" id="IPR038765">
    <property type="entry name" value="Papain-like_cys_pep_sf"/>
</dbReference>
<keyword evidence="1" id="KW-0812">Transmembrane</keyword>
<dbReference type="RefSeq" id="WP_161816116.1">
    <property type="nucleotide sequence ID" value="NZ_BLJN01000009.1"/>
</dbReference>
<dbReference type="Pfam" id="PF11992">
    <property type="entry name" value="TgpA_N"/>
    <property type="match status" value="1"/>
</dbReference>
<dbReference type="InterPro" id="IPR025403">
    <property type="entry name" value="TgpA-like_C"/>
</dbReference>
<dbReference type="Pfam" id="PF13559">
    <property type="entry name" value="DUF4129"/>
    <property type="match status" value="1"/>
</dbReference>
<dbReference type="SMART" id="SM00460">
    <property type="entry name" value="TGc"/>
    <property type="match status" value="1"/>
</dbReference>
<keyword evidence="1" id="KW-0472">Membrane</keyword>
<evidence type="ECO:0000256" key="1">
    <source>
        <dbReference type="SAM" id="Phobius"/>
    </source>
</evidence>
<comment type="caution">
    <text evidence="3">The sequence shown here is derived from an EMBL/GenBank/DDBJ whole genome shotgun (WGS) entry which is preliminary data.</text>
</comment>
<dbReference type="Gene3D" id="3.10.620.30">
    <property type="match status" value="1"/>
</dbReference>
<dbReference type="PANTHER" id="PTHR42736">
    <property type="entry name" value="PROTEIN-GLUTAMINE GAMMA-GLUTAMYLTRANSFERASE"/>
    <property type="match status" value="1"/>
</dbReference>
<feature type="transmembrane region" description="Helical" evidence="1">
    <location>
        <begin position="63"/>
        <end position="84"/>
    </location>
</feature>
<evidence type="ECO:0000313" key="3">
    <source>
        <dbReference type="EMBL" id="GFE84521.1"/>
    </source>
</evidence>
<protein>
    <submittedName>
        <fullName evidence="3">Membrane protein</fullName>
    </submittedName>
</protein>
<feature type="transmembrane region" description="Helical" evidence="1">
    <location>
        <begin position="549"/>
        <end position="571"/>
    </location>
</feature>
<dbReference type="EMBL" id="BLJN01000009">
    <property type="protein sequence ID" value="GFE84521.1"/>
    <property type="molecule type" value="Genomic_DNA"/>
</dbReference>
<organism evidence="3 4">
    <name type="scientific">Steroidobacter agaridevorans</name>
    <dbReference type="NCBI Taxonomy" id="2695856"/>
    <lineage>
        <taxon>Bacteria</taxon>
        <taxon>Pseudomonadati</taxon>
        <taxon>Pseudomonadota</taxon>
        <taxon>Gammaproteobacteria</taxon>
        <taxon>Steroidobacterales</taxon>
        <taxon>Steroidobacteraceae</taxon>
        <taxon>Steroidobacter</taxon>
    </lineage>
</organism>
<gene>
    <name evidence="3" type="ORF">GCM10011487_65210</name>
</gene>
<dbReference type="InterPro" id="IPR052901">
    <property type="entry name" value="Bact_TGase-like"/>
</dbReference>
<dbReference type="InterPro" id="IPR002931">
    <property type="entry name" value="Transglutaminase-like"/>
</dbReference>
<dbReference type="InterPro" id="IPR021878">
    <property type="entry name" value="TgpA_N"/>
</dbReference>
<feature type="domain" description="Transglutaminase-like" evidence="2">
    <location>
        <begin position="406"/>
        <end position="477"/>
    </location>
</feature>
<feature type="transmembrane region" description="Helical" evidence="1">
    <location>
        <begin position="20"/>
        <end position="51"/>
    </location>
</feature>
<dbReference type="Pfam" id="PF01841">
    <property type="entry name" value="Transglut_core"/>
    <property type="match status" value="1"/>
</dbReference>
<feature type="transmembrane region" description="Helical" evidence="1">
    <location>
        <begin position="167"/>
        <end position="188"/>
    </location>
</feature>
<keyword evidence="1" id="KW-1133">Transmembrane helix</keyword>
<dbReference type="AlphaFoldDB" id="A0A829YNJ2"/>
<keyword evidence="4" id="KW-1185">Reference proteome</keyword>
<proteinExistence type="predicted"/>
<dbReference type="PANTHER" id="PTHR42736:SF1">
    <property type="entry name" value="PROTEIN-GLUTAMINE GAMMA-GLUTAMYLTRANSFERASE"/>
    <property type="match status" value="1"/>
</dbReference>
<feature type="transmembrane region" description="Helical" evidence="1">
    <location>
        <begin position="137"/>
        <end position="155"/>
    </location>
</feature>
<sequence length="658" mass="74409">MSAVTLDHRLQRLTPLGQRLVWVIAGLALAVAPHFDHIALWTMLIAALAAAFRMTAEIKRWPLPSRAVCTGIAFASLLGVLAGYRTLNGIDAGTSLLIVMAGMKLLETRTVRDLTVVVFLSYFALFAAFLYNQNMLLLPYMLLTAGLLTMTLMRIHQTEAMALREAAATTAKMFLQALPLAVLLFLFFPRLPGQFWAVPARERAITGLSEEMTPGDVSELTQSGAIAFRVKFEGAAPPPRERYWRGPVMHLFDGRTWRYGGAVQTPQQVESSGSSYRYRISLEPQQRNWIFALDMPTDWDRKRAYRAEDFQLHARQQQLSVLTSFDLESSPTYVTTGELRDSLRRLDTYIPRNRNTRTIELARQMRERAGSDEAFIQSVLTKFGSEEYYYTLQPPALDLNAVDDFLFNSRRGFCEHFASAFTVMARSVGIPARVVTGYQGGEFNPLSGYLVVSQSDAHAWSEVWLEGRGWQRIDPTAAIAPERIERGLDAAISSEEEVPGRMLRQSAVLSKLRMAWDAANTFWNDQVVEFGEDQQHWLLELFNIKNPRWQYLITGMIVALIGFFAILSAYLTWKFKPRSRDPVAHVYEQLCRKLAKLGVPRLPHEGPNDYVTRAAQARPELAAQLAEVRTVYVSLRYGPMPLPTQLSRLKFLVNQLEA</sequence>
<evidence type="ECO:0000313" key="4">
    <source>
        <dbReference type="Proteomes" id="UP000445000"/>
    </source>
</evidence>
<accession>A0A829YNJ2</accession>
<dbReference type="SUPFAM" id="SSF54001">
    <property type="entry name" value="Cysteine proteinases"/>
    <property type="match status" value="1"/>
</dbReference>